<evidence type="ECO:0000256" key="3">
    <source>
        <dbReference type="ARBA" id="ARBA00038157"/>
    </source>
</evidence>
<proteinExistence type="inferred from homology"/>
<accession>A0A9W9F0I1</accession>
<dbReference type="InterPro" id="IPR023210">
    <property type="entry name" value="NADP_OxRdtase_dom"/>
</dbReference>
<feature type="domain" description="NADP-dependent oxidoreductase" evidence="4">
    <location>
        <begin position="7"/>
        <end position="126"/>
    </location>
</feature>
<dbReference type="InterPro" id="IPR036812">
    <property type="entry name" value="NAD(P)_OxRdtase_dom_sf"/>
</dbReference>
<dbReference type="RefSeq" id="XP_056509530.1">
    <property type="nucleotide sequence ID" value="XM_056656730.1"/>
</dbReference>
<comment type="similarity">
    <text evidence="3">Belongs to the aldo/keto reductase family. Aldo/keto reductase 2 subfamily.</text>
</comment>
<gene>
    <name evidence="5" type="ORF">NUU61_006202</name>
</gene>
<evidence type="ECO:0000313" key="6">
    <source>
        <dbReference type="Proteomes" id="UP001141434"/>
    </source>
</evidence>
<dbReference type="PANTHER" id="PTHR43364:SF9">
    <property type="entry name" value="OXIDOREDUCTASE"/>
    <property type="match status" value="1"/>
</dbReference>
<keyword evidence="2" id="KW-0560">Oxidoreductase</keyword>
<dbReference type="Proteomes" id="UP001141434">
    <property type="component" value="Unassembled WGS sequence"/>
</dbReference>
<evidence type="ECO:0000256" key="2">
    <source>
        <dbReference type="ARBA" id="ARBA00023002"/>
    </source>
</evidence>
<dbReference type="GO" id="GO:0016491">
    <property type="term" value="F:oxidoreductase activity"/>
    <property type="evidence" value="ECO:0007669"/>
    <property type="project" value="UniProtKB-KW"/>
</dbReference>
<evidence type="ECO:0000256" key="1">
    <source>
        <dbReference type="ARBA" id="ARBA00022857"/>
    </source>
</evidence>
<dbReference type="SUPFAM" id="SSF51430">
    <property type="entry name" value="NAD(P)-linked oxidoreductase"/>
    <property type="match status" value="1"/>
</dbReference>
<comment type="caution">
    <text evidence="5">The sequence shown here is derived from an EMBL/GenBank/DDBJ whole genome shotgun (WGS) entry which is preliminary data.</text>
</comment>
<organism evidence="5 6">
    <name type="scientific">Penicillium alfredii</name>
    <dbReference type="NCBI Taxonomy" id="1506179"/>
    <lineage>
        <taxon>Eukaryota</taxon>
        <taxon>Fungi</taxon>
        <taxon>Dikarya</taxon>
        <taxon>Ascomycota</taxon>
        <taxon>Pezizomycotina</taxon>
        <taxon>Eurotiomycetes</taxon>
        <taxon>Eurotiomycetidae</taxon>
        <taxon>Eurotiales</taxon>
        <taxon>Aspergillaceae</taxon>
        <taxon>Penicillium</taxon>
    </lineage>
</organism>
<dbReference type="Pfam" id="PF00248">
    <property type="entry name" value="Aldo_ket_red"/>
    <property type="match status" value="1"/>
</dbReference>
<dbReference type="OrthoDB" id="48988at2759"/>
<protein>
    <submittedName>
        <fullName evidence="5">Aldo-keto reductase</fullName>
    </submittedName>
</protein>
<dbReference type="PANTHER" id="PTHR43364">
    <property type="entry name" value="NADH-SPECIFIC METHYLGLYOXAL REDUCTASE-RELATED"/>
    <property type="match status" value="1"/>
</dbReference>
<sequence>MDLKSWILDEDKALPLLKTAFDRGVNTWDTSNNYSNGKPEEIIGKAIRHYQIPRQKLTLFTKCWAPASEHDNIFAVPFAEEMRQDKDYVNQFAIFNAVDVSLKRLGIEYIDLFQIHRFDPLTHREEEREMNRFCNEMGVGLIPWSPLEAGRLARPLSHIGVTARLENTSASDLFDADVTIIDRVGEVAKRRNWSISHVVLAWVTWRVASPIVGFSSVERIDDALEIGNLALTAEGEKYLEEPYVPKVVGGHD</sequence>
<dbReference type="InterPro" id="IPR050523">
    <property type="entry name" value="AKR_Detox_Biosynth"/>
</dbReference>
<dbReference type="GeneID" id="81395899"/>
<reference evidence="5" key="2">
    <citation type="journal article" date="2023" name="IMA Fungus">
        <title>Comparative genomic study of the Penicillium genus elucidates a diverse pangenome and 15 lateral gene transfer events.</title>
        <authorList>
            <person name="Petersen C."/>
            <person name="Sorensen T."/>
            <person name="Nielsen M.R."/>
            <person name="Sondergaard T.E."/>
            <person name="Sorensen J.L."/>
            <person name="Fitzpatrick D.A."/>
            <person name="Frisvad J.C."/>
            <person name="Nielsen K.L."/>
        </authorList>
    </citation>
    <scope>NUCLEOTIDE SEQUENCE</scope>
    <source>
        <strain evidence="5">IBT 34128</strain>
    </source>
</reference>
<keyword evidence="6" id="KW-1185">Reference proteome</keyword>
<name>A0A9W9F0I1_9EURO</name>
<keyword evidence="1" id="KW-0521">NADP</keyword>
<dbReference type="Gene3D" id="3.20.20.100">
    <property type="entry name" value="NADP-dependent oxidoreductase domain"/>
    <property type="match status" value="2"/>
</dbReference>
<dbReference type="AlphaFoldDB" id="A0A9W9F0I1"/>
<evidence type="ECO:0000259" key="4">
    <source>
        <dbReference type="Pfam" id="PF00248"/>
    </source>
</evidence>
<dbReference type="EMBL" id="JAPMSZ010000009">
    <property type="protein sequence ID" value="KAJ5091332.1"/>
    <property type="molecule type" value="Genomic_DNA"/>
</dbReference>
<evidence type="ECO:0000313" key="5">
    <source>
        <dbReference type="EMBL" id="KAJ5091332.1"/>
    </source>
</evidence>
<reference evidence="5" key="1">
    <citation type="submission" date="2022-11" db="EMBL/GenBank/DDBJ databases">
        <authorList>
            <person name="Petersen C."/>
        </authorList>
    </citation>
    <scope>NUCLEOTIDE SEQUENCE</scope>
    <source>
        <strain evidence="5">IBT 34128</strain>
    </source>
</reference>